<evidence type="ECO:0000259" key="4">
    <source>
        <dbReference type="Pfam" id="PF17782"/>
    </source>
</evidence>
<evidence type="ECO:0000256" key="1">
    <source>
        <dbReference type="ARBA" id="ARBA00006525"/>
    </source>
</evidence>
<keyword evidence="6" id="KW-1185">Reference proteome</keyword>
<dbReference type="EMBL" id="CP045851">
    <property type="protein sequence ID" value="QGG94858.1"/>
    <property type="molecule type" value="Genomic_DNA"/>
</dbReference>
<dbReference type="AlphaFoldDB" id="A0A5Q2RDC0"/>
<protein>
    <submittedName>
        <fullName evidence="5">Uncharacterized protein</fullName>
    </submittedName>
</protein>
<dbReference type="KEGG" id="atq:GH723_06900"/>
<accession>A0A5Q2RDC0</accession>
<dbReference type="Pfam" id="PF17782">
    <property type="entry name" value="WHD_DprA"/>
    <property type="match status" value="1"/>
</dbReference>
<feature type="domain" description="Smf/DprA SLOG" evidence="3">
    <location>
        <begin position="90"/>
        <end position="306"/>
    </location>
</feature>
<gene>
    <name evidence="5" type="ORF">GH723_06900</name>
</gene>
<dbReference type="InterPro" id="IPR003488">
    <property type="entry name" value="DprA"/>
</dbReference>
<dbReference type="SUPFAM" id="SSF102405">
    <property type="entry name" value="MCP/YpsA-like"/>
    <property type="match status" value="1"/>
</dbReference>
<comment type="similarity">
    <text evidence="1">Belongs to the DprA/Smf family.</text>
</comment>
<dbReference type="Gene3D" id="3.40.50.450">
    <property type="match status" value="1"/>
</dbReference>
<dbReference type="PANTHER" id="PTHR43022">
    <property type="entry name" value="PROTEIN SMF"/>
    <property type="match status" value="1"/>
</dbReference>
<dbReference type="RefSeq" id="WP_153758966.1">
    <property type="nucleotide sequence ID" value="NZ_CP045851.1"/>
</dbReference>
<evidence type="ECO:0000259" key="3">
    <source>
        <dbReference type="Pfam" id="PF02481"/>
    </source>
</evidence>
<sequence>MERDATVQGAAAALASLPLMGPRRLRAVVDAWGFTEGWARVAAGEARSHPHVAEAMGNDAGELARRWAAAARGVDSEEVARTHREAGVEILVHGGDRFPPALADDLEPPVVLFARGDLRALDGPRVGIVGTRRATAGGRQTATELGRDLARAGVRVVSGLALGIDGAAHRGALHAGSGDDGRPGGPVVGVVGTGLDVVYPRRHADLWREVGERGLLLGEVPLGGAPTRWRFPARNRLIAALSDVLVVVESHERGGALHTVEEAQRRDVAVMAVPGSVRVGSCQGTNRLLVEGATPALSAADVLTALDLSSCDRLPLDVPVVADPPSRPAPRSATDPGPRRASPPVAAVLEPGDADLLAHLGGEPVPLDRLAVRAGIDLGELSLRLARLELAGRVVRHGSAVEEVS</sequence>
<dbReference type="PANTHER" id="PTHR43022:SF1">
    <property type="entry name" value="PROTEIN SMF"/>
    <property type="match status" value="1"/>
</dbReference>
<dbReference type="InterPro" id="IPR041614">
    <property type="entry name" value="DprA_WH"/>
</dbReference>
<evidence type="ECO:0000313" key="5">
    <source>
        <dbReference type="EMBL" id="QGG94858.1"/>
    </source>
</evidence>
<dbReference type="InterPro" id="IPR036388">
    <property type="entry name" value="WH-like_DNA-bd_sf"/>
</dbReference>
<dbReference type="InterPro" id="IPR057666">
    <property type="entry name" value="DrpA_SLOG"/>
</dbReference>
<feature type="region of interest" description="Disordered" evidence="2">
    <location>
        <begin position="319"/>
        <end position="344"/>
    </location>
</feature>
<dbReference type="Proteomes" id="UP000334019">
    <property type="component" value="Chromosome"/>
</dbReference>
<feature type="compositionally biased region" description="Low complexity" evidence="2">
    <location>
        <begin position="319"/>
        <end position="336"/>
    </location>
</feature>
<organism evidence="5 6">
    <name type="scientific">Actinomarinicola tropica</name>
    <dbReference type="NCBI Taxonomy" id="2789776"/>
    <lineage>
        <taxon>Bacteria</taxon>
        <taxon>Bacillati</taxon>
        <taxon>Actinomycetota</taxon>
        <taxon>Acidimicrobiia</taxon>
        <taxon>Acidimicrobiales</taxon>
        <taxon>Iamiaceae</taxon>
        <taxon>Actinomarinicola</taxon>
    </lineage>
</organism>
<reference evidence="5 6" key="1">
    <citation type="submission" date="2019-11" db="EMBL/GenBank/DDBJ databases">
        <authorList>
            <person name="He Y."/>
        </authorList>
    </citation>
    <scope>NUCLEOTIDE SEQUENCE [LARGE SCALE GENOMIC DNA]</scope>
    <source>
        <strain evidence="5 6">SCSIO 58843</strain>
    </source>
</reference>
<proteinExistence type="inferred from homology"/>
<evidence type="ECO:0000256" key="2">
    <source>
        <dbReference type="SAM" id="MobiDB-lite"/>
    </source>
</evidence>
<dbReference type="Pfam" id="PF02481">
    <property type="entry name" value="DNA_processg_A"/>
    <property type="match status" value="1"/>
</dbReference>
<name>A0A5Q2RDC0_9ACTN</name>
<dbReference type="GO" id="GO:0009294">
    <property type="term" value="P:DNA-mediated transformation"/>
    <property type="evidence" value="ECO:0007669"/>
    <property type="project" value="InterPro"/>
</dbReference>
<evidence type="ECO:0000313" key="6">
    <source>
        <dbReference type="Proteomes" id="UP000334019"/>
    </source>
</evidence>
<feature type="domain" description="DprA winged helix" evidence="4">
    <location>
        <begin position="341"/>
        <end position="397"/>
    </location>
</feature>
<dbReference type="Gene3D" id="1.10.10.10">
    <property type="entry name" value="Winged helix-like DNA-binding domain superfamily/Winged helix DNA-binding domain"/>
    <property type="match status" value="1"/>
</dbReference>